<sequence>MLKVILRISARSYKNGHRSLGVVPALLKILIMQISGPLLSLLALSGFTTATILELYNGSTTCGQYPDNTYVETTTIDDMGINVCAPLDTEHVYSIHMEFLAPATSCTFWAYNATTDPDNVCPPNPLANISTVNTRGPCFVYPGFPMTAYKITCEVPDS</sequence>
<proteinExistence type="predicted"/>
<dbReference type="Proteomes" id="UP000559027">
    <property type="component" value="Unassembled WGS sequence"/>
</dbReference>
<accession>A0A8H5FRW3</accession>
<reference evidence="2 3" key="1">
    <citation type="journal article" date="2020" name="ISME J.">
        <title>Uncovering the hidden diversity of litter-decomposition mechanisms in mushroom-forming fungi.</title>
        <authorList>
            <person name="Floudas D."/>
            <person name="Bentzer J."/>
            <person name="Ahren D."/>
            <person name="Johansson T."/>
            <person name="Persson P."/>
            <person name="Tunlid A."/>
        </authorList>
    </citation>
    <scope>NUCLEOTIDE SEQUENCE [LARGE SCALE GENOMIC DNA]</scope>
    <source>
        <strain evidence="2 3">CBS 146.42</strain>
    </source>
</reference>
<comment type="caution">
    <text evidence="2">The sequence shown here is derived from an EMBL/GenBank/DDBJ whole genome shotgun (WGS) entry which is preliminary data.</text>
</comment>
<name>A0A8H5FRW3_9AGAR</name>
<keyword evidence="3" id="KW-1185">Reference proteome</keyword>
<keyword evidence="1" id="KW-0812">Transmembrane</keyword>
<protein>
    <submittedName>
        <fullName evidence="2">Uncharacterized protein</fullName>
    </submittedName>
</protein>
<evidence type="ECO:0000256" key="1">
    <source>
        <dbReference type="SAM" id="Phobius"/>
    </source>
</evidence>
<keyword evidence="1" id="KW-0472">Membrane</keyword>
<keyword evidence="1" id="KW-1133">Transmembrane helix</keyword>
<dbReference type="OrthoDB" id="10404933at2759"/>
<feature type="transmembrane region" description="Helical" evidence="1">
    <location>
        <begin position="20"/>
        <end position="44"/>
    </location>
</feature>
<evidence type="ECO:0000313" key="2">
    <source>
        <dbReference type="EMBL" id="KAF5346512.1"/>
    </source>
</evidence>
<organism evidence="2 3">
    <name type="scientific">Leucocoprinus leucothites</name>
    <dbReference type="NCBI Taxonomy" id="201217"/>
    <lineage>
        <taxon>Eukaryota</taxon>
        <taxon>Fungi</taxon>
        <taxon>Dikarya</taxon>
        <taxon>Basidiomycota</taxon>
        <taxon>Agaricomycotina</taxon>
        <taxon>Agaricomycetes</taxon>
        <taxon>Agaricomycetidae</taxon>
        <taxon>Agaricales</taxon>
        <taxon>Agaricineae</taxon>
        <taxon>Agaricaceae</taxon>
        <taxon>Leucocoprinus</taxon>
    </lineage>
</organism>
<dbReference type="AlphaFoldDB" id="A0A8H5FRW3"/>
<dbReference type="EMBL" id="JAACJO010000031">
    <property type="protein sequence ID" value="KAF5346512.1"/>
    <property type="molecule type" value="Genomic_DNA"/>
</dbReference>
<evidence type="ECO:0000313" key="3">
    <source>
        <dbReference type="Proteomes" id="UP000559027"/>
    </source>
</evidence>
<gene>
    <name evidence="2" type="ORF">D9756_010057</name>
</gene>